<dbReference type="Proteomes" id="UP000001882">
    <property type="component" value="Chromosome"/>
</dbReference>
<keyword evidence="2" id="KW-1185">Reference proteome</keyword>
<dbReference type="InParanoid" id="D1YYG9"/>
<dbReference type="GeneID" id="8681376"/>
<reference evidence="1 2" key="1">
    <citation type="journal article" date="2007" name="Appl. Environ. Microbiol.">
        <title>Isolation of key methanogens for global methane emission from rice paddy fields: a novel isolate affiliated with the clone cluster rice cluster I.</title>
        <authorList>
            <person name="Sakai S."/>
            <person name="Imachi H."/>
            <person name="Sekiguchi Y."/>
            <person name="Ohashi A."/>
            <person name="Harada H."/>
            <person name="Kamagata Y."/>
        </authorList>
    </citation>
    <scope>NUCLEOTIDE SEQUENCE [LARGE SCALE GENOMIC DNA]</scope>
    <source>
        <strain evidence="2">DSM 17711 / JCM 13418 / NBRC 101707 / SANAE</strain>
    </source>
</reference>
<dbReference type="EMBL" id="AP011532">
    <property type="protein sequence ID" value="BAI61491.1"/>
    <property type="molecule type" value="Genomic_DNA"/>
</dbReference>
<dbReference type="AlphaFoldDB" id="D1YYG9"/>
<reference evidence="2" key="3">
    <citation type="journal article" date="2011" name="PLoS ONE">
        <title>Genome sequence of a mesophilic hydrogenotrophic methanogen Methanocella paludicola, the first cultivated representative of the order Methanocellales.</title>
        <authorList>
            <person name="Sakai S."/>
            <person name="Takaki Y."/>
            <person name="Shimamura S."/>
            <person name="Sekine M."/>
            <person name="Tajima T."/>
            <person name="Kosugi H."/>
            <person name="Ichikawa N."/>
            <person name="Tasumi E."/>
            <person name="Hiraki A.T."/>
            <person name="Shimizu A."/>
            <person name="Kato Y."/>
            <person name="Nishiko R."/>
            <person name="Mori K."/>
            <person name="Fujita N."/>
            <person name="Imachi H."/>
            <person name="Takai K."/>
        </authorList>
    </citation>
    <scope>NUCLEOTIDE SEQUENCE [LARGE SCALE GENOMIC DNA]</scope>
    <source>
        <strain evidence="2">DSM 17711 / JCM 13418 / NBRC 101707 / SANAE</strain>
    </source>
</reference>
<name>D1YYG9_METPS</name>
<gene>
    <name evidence="1" type="ordered locus">MCP_1419</name>
</gene>
<dbReference type="STRING" id="304371.MCP_1419"/>
<dbReference type="KEGG" id="mpd:MCP_1419"/>
<proteinExistence type="predicted"/>
<accession>D1YYG9</accession>
<evidence type="ECO:0000313" key="2">
    <source>
        <dbReference type="Proteomes" id="UP000001882"/>
    </source>
</evidence>
<dbReference type="RefSeq" id="WP_012900170.1">
    <property type="nucleotide sequence ID" value="NC_013665.1"/>
</dbReference>
<organism evidence="1 2">
    <name type="scientific">Methanocella paludicola (strain DSM 17711 / JCM 13418 / NBRC 101707 / SANAE)</name>
    <dbReference type="NCBI Taxonomy" id="304371"/>
    <lineage>
        <taxon>Archaea</taxon>
        <taxon>Methanobacteriati</taxon>
        <taxon>Methanobacteriota</taxon>
        <taxon>Stenosarchaea group</taxon>
        <taxon>Methanomicrobia</taxon>
        <taxon>Methanocellales</taxon>
        <taxon>Methanocellaceae</taxon>
        <taxon>Methanocella</taxon>
    </lineage>
</organism>
<sequence>MSGQIYEAVLATNDLQIDLTVKGNNGEKESHYIYKVSGFEQAYRVANSLNNPKDENKDIDMPGFVKFLLDVINYIDRYLGYRDPVPNKIGTFSGCISDKSGGTFYQFEYAVKEVLNNED</sequence>
<reference evidence="1 2" key="2">
    <citation type="journal article" date="2008" name="Int. J. Syst. Evol. Microbiol.">
        <title>Methanocella paludicola gen. nov., sp. nov., a methane-producing archaeon, the first isolate of the lineage 'Rice Cluster I', and proposal of the new archaeal order Methanocellales ord. nov.</title>
        <authorList>
            <person name="Sakai S."/>
            <person name="Imachi H."/>
            <person name="Hanada S."/>
            <person name="Ohashi A."/>
            <person name="Harada H."/>
            <person name="Kamagata Y."/>
        </authorList>
    </citation>
    <scope>NUCLEOTIDE SEQUENCE [LARGE SCALE GENOMIC DNA]</scope>
    <source>
        <strain evidence="2">DSM 17711 / JCM 13418 / NBRC 101707 / SANAE</strain>
    </source>
</reference>
<evidence type="ECO:0000313" key="1">
    <source>
        <dbReference type="EMBL" id="BAI61491.1"/>
    </source>
</evidence>
<protein>
    <submittedName>
        <fullName evidence="1">Uncharacterized protein</fullName>
    </submittedName>
</protein>